<reference evidence="1" key="1">
    <citation type="submission" date="2021-02" db="EMBL/GenBank/DDBJ databases">
        <title>First Annotated Genome of the Yellow-green Alga Tribonema minus.</title>
        <authorList>
            <person name="Mahan K.M."/>
        </authorList>
    </citation>
    <scope>NUCLEOTIDE SEQUENCE</scope>
    <source>
        <strain evidence="1">UTEX B ZZ1240</strain>
    </source>
</reference>
<proteinExistence type="predicted"/>
<protein>
    <submittedName>
        <fullName evidence="1">Uncharacterized protein</fullName>
    </submittedName>
</protein>
<sequence length="252" mass="28725">CAIKSCGRPATHGVTIRFCEDHYKEFRQVMAPKDKEPDSATANLYNQIALLKKQLASTGQVALEFVSLETAKERMQQAVTKLMAGDESAEKDIDRWDKTIRMHPDYAKEQEERAKQWEADNLAANQQALALMRKFVPPDIGASSIAKMAAEGVPAVAAKRIWKVKVLHWVRWHPDDIKKVHIADLQTTYSNQGLDVVEMRAVWAAMPQEFDLDSDAKKAQWRLFFCQKLQELTTKEASGMLSRNERRNPAWK</sequence>
<evidence type="ECO:0000313" key="1">
    <source>
        <dbReference type="EMBL" id="KAG5177834.1"/>
    </source>
</evidence>
<comment type="caution">
    <text evidence="1">The sequence shown here is derived from an EMBL/GenBank/DDBJ whole genome shotgun (WGS) entry which is preliminary data.</text>
</comment>
<keyword evidence="2" id="KW-1185">Reference proteome</keyword>
<dbReference type="Proteomes" id="UP000664859">
    <property type="component" value="Unassembled WGS sequence"/>
</dbReference>
<dbReference type="AlphaFoldDB" id="A0A836C9Q7"/>
<organism evidence="1 2">
    <name type="scientific">Tribonema minus</name>
    <dbReference type="NCBI Taxonomy" id="303371"/>
    <lineage>
        <taxon>Eukaryota</taxon>
        <taxon>Sar</taxon>
        <taxon>Stramenopiles</taxon>
        <taxon>Ochrophyta</taxon>
        <taxon>PX clade</taxon>
        <taxon>Xanthophyceae</taxon>
        <taxon>Tribonematales</taxon>
        <taxon>Tribonemataceae</taxon>
        <taxon>Tribonema</taxon>
    </lineage>
</organism>
<dbReference type="OrthoDB" id="18598at2759"/>
<dbReference type="EMBL" id="JAFCMP010000521">
    <property type="protein sequence ID" value="KAG5177834.1"/>
    <property type="molecule type" value="Genomic_DNA"/>
</dbReference>
<feature type="non-terminal residue" evidence="1">
    <location>
        <position position="252"/>
    </location>
</feature>
<accession>A0A836C9Q7</accession>
<name>A0A836C9Q7_9STRA</name>
<gene>
    <name evidence="1" type="ORF">JKP88DRAFT_133470</name>
</gene>
<feature type="non-terminal residue" evidence="1">
    <location>
        <position position="1"/>
    </location>
</feature>
<evidence type="ECO:0000313" key="2">
    <source>
        <dbReference type="Proteomes" id="UP000664859"/>
    </source>
</evidence>